<dbReference type="SMART" id="SM00954">
    <property type="entry name" value="RelA_SpoT"/>
    <property type="match status" value="1"/>
</dbReference>
<evidence type="ECO:0000313" key="4">
    <source>
        <dbReference type="Proteomes" id="UP000191820"/>
    </source>
</evidence>
<reference evidence="3 4" key="1">
    <citation type="submission" date="2017-03" db="EMBL/GenBank/DDBJ databases">
        <title>Genome sequencing of Shewanella japonica KCTC 22435.</title>
        <authorList>
            <person name="Kim K.M."/>
        </authorList>
    </citation>
    <scope>NUCLEOTIDE SEQUENCE [LARGE SCALE GENOMIC DNA]</scope>
    <source>
        <strain evidence="3 4">KCTC 22435</strain>
    </source>
</reference>
<accession>A0ABM6JQM0</accession>
<dbReference type="RefSeq" id="WP_080916502.1">
    <property type="nucleotide sequence ID" value="NZ_CP020472.1"/>
</dbReference>
<evidence type="ECO:0000313" key="3">
    <source>
        <dbReference type="EMBL" id="ARD23548.1"/>
    </source>
</evidence>
<name>A0ABM6JQM0_9GAMM</name>
<dbReference type="InterPro" id="IPR043519">
    <property type="entry name" value="NT_sf"/>
</dbReference>
<keyword evidence="1" id="KW-0732">Signal</keyword>
<evidence type="ECO:0000259" key="2">
    <source>
        <dbReference type="SMART" id="SM00954"/>
    </source>
</evidence>
<dbReference type="CDD" id="cd05399">
    <property type="entry name" value="NT_Rel-Spo_like"/>
    <property type="match status" value="1"/>
</dbReference>
<keyword evidence="4" id="KW-1185">Reference proteome</keyword>
<feature type="domain" description="RelA/SpoT" evidence="2">
    <location>
        <begin position="97"/>
        <end position="205"/>
    </location>
</feature>
<feature type="signal peptide" evidence="1">
    <location>
        <begin position="1"/>
        <end position="22"/>
    </location>
</feature>
<organism evidence="3 4">
    <name type="scientific">Shewanella japonica</name>
    <dbReference type="NCBI Taxonomy" id="93973"/>
    <lineage>
        <taxon>Bacteria</taxon>
        <taxon>Pseudomonadati</taxon>
        <taxon>Pseudomonadota</taxon>
        <taxon>Gammaproteobacteria</taxon>
        <taxon>Alteromonadales</taxon>
        <taxon>Shewanellaceae</taxon>
        <taxon>Shewanella</taxon>
    </lineage>
</organism>
<feature type="chain" id="PRO_5046058557" evidence="1">
    <location>
        <begin position="23"/>
        <end position="264"/>
    </location>
</feature>
<dbReference type="SUPFAM" id="SSF81301">
    <property type="entry name" value="Nucleotidyltransferase"/>
    <property type="match status" value="1"/>
</dbReference>
<dbReference type="InterPro" id="IPR007685">
    <property type="entry name" value="RelA_SpoT"/>
</dbReference>
<sequence length="264" mass="30116">MNRIFRTFFIFLLLLTTRNAIAVTVDTSAEKPIYDVSHALVNDLDSLFNLASTAGAAPIQYTDNLDQLYERAPLAQNELSRLLNDISQTCHTQVIIPEIKTYQRAQQKIQRKFEGDASYITDIARATLVADDVSTLMRSYHALNQSTEVVQVKNRFAEPKASGYRDVNLLVKLPESEMIVEVQLHLAKIADIKSGPEHQVYQQIQQIEDIAQAEHRPLNDFEMMQIVHLRQSSHKLYHKAWLSYKRQSLAQFDPTHIGDQPQAA</sequence>
<dbReference type="EMBL" id="CP020472">
    <property type="protein sequence ID" value="ARD23548.1"/>
    <property type="molecule type" value="Genomic_DNA"/>
</dbReference>
<dbReference type="Pfam" id="PF04607">
    <property type="entry name" value="RelA_SpoT"/>
    <property type="match status" value="1"/>
</dbReference>
<proteinExistence type="predicted"/>
<dbReference type="Proteomes" id="UP000191820">
    <property type="component" value="Chromosome"/>
</dbReference>
<gene>
    <name evidence="3" type="ORF">SJ2017_3288</name>
</gene>
<protein>
    <submittedName>
        <fullName evidence="3">GTP pyrophosphokinase</fullName>
    </submittedName>
</protein>
<dbReference type="Gene3D" id="3.30.460.10">
    <property type="entry name" value="Beta Polymerase, domain 2"/>
    <property type="match status" value="1"/>
</dbReference>
<evidence type="ECO:0000256" key="1">
    <source>
        <dbReference type="SAM" id="SignalP"/>
    </source>
</evidence>